<comment type="caution">
    <text evidence="1">The sequence shown here is derived from an EMBL/GenBank/DDBJ whole genome shotgun (WGS) entry which is preliminary data.</text>
</comment>
<evidence type="ECO:0000313" key="2">
    <source>
        <dbReference type="Proteomes" id="UP000692954"/>
    </source>
</evidence>
<reference evidence="1" key="1">
    <citation type="submission" date="2021-01" db="EMBL/GenBank/DDBJ databases">
        <authorList>
            <consortium name="Genoscope - CEA"/>
            <person name="William W."/>
        </authorList>
    </citation>
    <scope>NUCLEOTIDE SEQUENCE</scope>
</reference>
<dbReference type="AlphaFoldDB" id="A0A8S1R1F9"/>
<dbReference type="EMBL" id="CAJJDN010000134">
    <property type="protein sequence ID" value="CAD8121728.1"/>
    <property type="molecule type" value="Genomic_DNA"/>
</dbReference>
<proteinExistence type="predicted"/>
<evidence type="ECO:0000313" key="1">
    <source>
        <dbReference type="EMBL" id="CAD8121728.1"/>
    </source>
</evidence>
<keyword evidence="2" id="KW-1185">Reference proteome</keyword>
<sequence>MLFQILSSHFQECVLDKILLINYKHYWIPKIELNNYIGSQL</sequence>
<name>A0A8S1R1F9_9CILI</name>
<dbReference type="Proteomes" id="UP000692954">
    <property type="component" value="Unassembled WGS sequence"/>
</dbReference>
<gene>
    <name evidence="1" type="ORF">PSON_ATCC_30995.1.T1340030</name>
</gene>
<accession>A0A8S1R1F9</accession>
<protein>
    <submittedName>
        <fullName evidence="1">Uncharacterized protein</fullName>
    </submittedName>
</protein>
<organism evidence="1 2">
    <name type="scientific">Paramecium sonneborni</name>
    <dbReference type="NCBI Taxonomy" id="65129"/>
    <lineage>
        <taxon>Eukaryota</taxon>
        <taxon>Sar</taxon>
        <taxon>Alveolata</taxon>
        <taxon>Ciliophora</taxon>
        <taxon>Intramacronucleata</taxon>
        <taxon>Oligohymenophorea</taxon>
        <taxon>Peniculida</taxon>
        <taxon>Parameciidae</taxon>
        <taxon>Paramecium</taxon>
    </lineage>
</organism>